<dbReference type="PANTHER" id="PTHR11927:SF9">
    <property type="entry name" value="L-FUCOSYLTRANSFERASE"/>
    <property type="match status" value="1"/>
</dbReference>
<keyword evidence="1" id="KW-0328">Glycosyltransferase</keyword>
<dbReference type="InterPro" id="IPR002516">
    <property type="entry name" value="Glyco_trans_11"/>
</dbReference>
<dbReference type="HOGENOM" id="CLU_043399_3_0_10"/>
<dbReference type="Proteomes" id="UP000010408">
    <property type="component" value="Unassembled WGS sequence"/>
</dbReference>
<dbReference type="GO" id="GO:0005975">
    <property type="term" value="P:carbohydrate metabolic process"/>
    <property type="evidence" value="ECO:0007669"/>
    <property type="project" value="InterPro"/>
</dbReference>
<dbReference type="AlphaFoldDB" id="L1NI89"/>
<evidence type="ECO:0000313" key="4">
    <source>
        <dbReference type="Proteomes" id="UP000010408"/>
    </source>
</evidence>
<dbReference type="Pfam" id="PF01531">
    <property type="entry name" value="Glyco_transf_11"/>
    <property type="match status" value="1"/>
</dbReference>
<dbReference type="EMBL" id="AMEQ01000005">
    <property type="protein sequence ID" value="EKY03051.1"/>
    <property type="molecule type" value="Genomic_DNA"/>
</dbReference>
<proteinExistence type="predicted"/>
<dbReference type="GO" id="GO:0008107">
    <property type="term" value="F:galactoside 2-alpha-L-fucosyltransferase activity"/>
    <property type="evidence" value="ECO:0007669"/>
    <property type="project" value="InterPro"/>
</dbReference>
<comment type="caution">
    <text evidence="3">The sequence shown here is derived from an EMBL/GenBank/DDBJ whole genome shotgun (WGS) entry which is preliminary data.</text>
</comment>
<dbReference type="RefSeq" id="WP_005468275.1">
    <property type="nucleotide sequence ID" value="NZ_KB291038.1"/>
</dbReference>
<dbReference type="eggNOG" id="ENOG502ZC3Y">
    <property type="taxonomic scope" value="Bacteria"/>
</dbReference>
<protein>
    <submittedName>
        <fullName evidence="3">Glycosyltransferase, family 11</fullName>
    </submittedName>
</protein>
<reference evidence="3 4" key="1">
    <citation type="submission" date="2012-05" db="EMBL/GenBank/DDBJ databases">
        <authorList>
            <person name="Weinstock G."/>
            <person name="Sodergren E."/>
            <person name="Lobos E.A."/>
            <person name="Fulton L."/>
            <person name="Fulton R."/>
            <person name="Courtney L."/>
            <person name="Fronick C."/>
            <person name="O'Laughlin M."/>
            <person name="Godfrey J."/>
            <person name="Wilson R.M."/>
            <person name="Miner T."/>
            <person name="Farmer C."/>
            <person name="Delehaunty K."/>
            <person name="Cordes M."/>
            <person name="Minx P."/>
            <person name="Tomlinson C."/>
            <person name="Chen J."/>
            <person name="Wollam A."/>
            <person name="Pepin K.H."/>
            <person name="Bhonagiri V."/>
            <person name="Zhang X."/>
            <person name="Suruliraj S."/>
            <person name="Warren W."/>
            <person name="Mitreva M."/>
            <person name="Mardis E.R."/>
            <person name="Wilson R.K."/>
        </authorList>
    </citation>
    <scope>NUCLEOTIDE SEQUENCE [LARGE SCALE GENOMIC DNA]</scope>
    <source>
        <strain evidence="3 4">F0037</strain>
    </source>
</reference>
<keyword evidence="2 3" id="KW-0808">Transferase</keyword>
<evidence type="ECO:0000313" key="3">
    <source>
        <dbReference type="EMBL" id="EKY03051.1"/>
    </source>
</evidence>
<dbReference type="PATRIC" id="fig|1127696.3.peg.130"/>
<dbReference type="PANTHER" id="PTHR11927">
    <property type="entry name" value="GALACTOSIDE 2-L-FUCOSYLTRANSFERASE"/>
    <property type="match status" value="1"/>
</dbReference>
<name>L1NI89_9PORP</name>
<organism evidence="3 4">
    <name type="scientific">Porphyromonas catoniae F0037</name>
    <dbReference type="NCBI Taxonomy" id="1127696"/>
    <lineage>
        <taxon>Bacteria</taxon>
        <taxon>Pseudomonadati</taxon>
        <taxon>Bacteroidota</taxon>
        <taxon>Bacteroidia</taxon>
        <taxon>Bacteroidales</taxon>
        <taxon>Porphyromonadaceae</taxon>
        <taxon>Porphyromonas</taxon>
    </lineage>
</organism>
<sequence length="297" mass="34685">MKRIYLSIYGGLGNQLYILAYADYLQRMLGTRPYLLNELQRTKADTSSLDRTRRDLFSELIAYLGFQFIDTDSREFRLLKKWERHIEHYQEEPNKHGIYLQNILPPLRENPRWTLPLVCRISGYFQSYHYVSTDFRRRVGKFLNLHATSADLAREYALMIQPEDVAIHLRRGDFVALQHTGVQLFGAEHYAKGLALQAQQQPIGRVFVFSDDFDAIQEELGLLADNYQLVLVKGLTPLQDLFLLTCFRRYVLANSTFSWWGALCSKYGNEVKVVVPKKPLLISYPEDSYFPPSWEQI</sequence>
<dbReference type="GO" id="GO:0016020">
    <property type="term" value="C:membrane"/>
    <property type="evidence" value="ECO:0007669"/>
    <property type="project" value="InterPro"/>
</dbReference>
<accession>L1NI89</accession>
<dbReference type="CDD" id="cd11301">
    <property type="entry name" value="Fut1_Fut2_like"/>
    <property type="match status" value="1"/>
</dbReference>
<gene>
    <name evidence="3" type="ORF">HMPREF9134_00152</name>
</gene>
<evidence type="ECO:0000256" key="2">
    <source>
        <dbReference type="ARBA" id="ARBA00022679"/>
    </source>
</evidence>
<evidence type="ECO:0000256" key="1">
    <source>
        <dbReference type="ARBA" id="ARBA00022676"/>
    </source>
</evidence>